<dbReference type="Gene3D" id="2.60.120.620">
    <property type="entry name" value="q2cbj1_9rhob like domain"/>
    <property type="match status" value="1"/>
</dbReference>
<dbReference type="GeneID" id="87859224"/>
<comment type="caution">
    <text evidence="1">The sequence shown here is derived from an EMBL/GenBank/DDBJ whole genome shotgun (WGS) entry which is preliminary data.</text>
</comment>
<keyword evidence="2" id="KW-1185">Reference proteome</keyword>
<reference evidence="1" key="1">
    <citation type="journal article" date="2023" name="Mol. Phylogenet. Evol.">
        <title>Genome-scale phylogeny and comparative genomics of the fungal order Sordariales.</title>
        <authorList>
            <person name="Hensen N."/>
            <person name="Bonometti L."/>
            <person name="Westerberg I."/>
            <person name="Brannstrom I.O."/>
            <person name="Guillou S."/>
            <person name="Cros-Aarteil S."/>
            <person name="Calhoun S."/>
            <person name="Haridas S."/>
            <person name="Kuo A."/>
            <person name="Mondo S."/>
            <person name="Pangilinan J."/>
            <person name="Riley R."/>
            <person name="LaButti K."/>
            <person name="Andreopoulos B."/>
            <person name="Lipzen A."/>
            <person name="Chen C."/>
            <person name="Yan M."/>
            <person name="Daum C."/>
            <person name="Ng V."/>
            <person name="Clum A."/>
            <person name="Steindorff A."/>
            <person name="Ohm R.A."/>
            <person name="Martin F."/>
            <person name="Silar P."/>
            <person name="Natvig D.O."/>
            <person name="Lalanne C."/>
            <person name="Gautier V."/>
            <person name="Ament-Velasquez S.L."/>
            <person name="Kruys A."/>
            <person name="Hutchinson M.I."/>
            <person name="Powell A.J."/>
            <person name="Barry K."/>
            <person name="Miller A.N."/>
            <person name="Grigoriev I.V."/>
            <person name="Debuchy R."/>
            <person name="Gladieux P."/>
            <person name="Hiltunen Thoren M."/>
            <person name="Johannesson H."/>
        </authorList>
    </citation>
    <scope>NUCLEOTIDE SEQUENCE</scope>
    <source>
        <strain evidence="1">CBS 560.94</strain>
    </source>
</reference>
<dbReference type="EMBL" id="JAUEPP010000005">
    <property type="protein sequence ID" value="KAK3342535.1"/>
    <property type="molecule type" value="Genomic_DNA"/>
</dbReference>
<proteinExistence type="predicted"/>
<dbReference type="RefSeq" id="XP_062680328.1">
    <property type="nucleotide sequence ID" value="XM_062822070.1"/>
</dbReference>
<name>A0AAE0MQ98_9PEZI</name>
<dbReference type="PANTHER" id="PTHR40470:SF1">
    <property type="entry name" value="PHYTANOYL-COA DIOXYGENASE FAMILY PROTEIN (AFU_ORTHOLOGUE AFUA_2G15850)"/>
    <property type="match status" value="1"/>
</dbReference>
<protein>
    <recommendedName>
        <fullName evidence="3">Phytanoyl-CoA dioxygenase</fullName>
    </recommendedName>
</protein>
<organism evidence="1 2">
    <name type="scientific">Neurospora tetraspora</name>
    <dbReference type="NCBI Taxonomy" id="94610"/>
    <lineage>
        <taxon>Eukaryota</taxon>
        <taxon>Fungi</taxon>
        <taxon>Dikarya</taxon>
        <taxon>Ascomycota</taxon>
        <taxon>Pezizomycotina</taxon>
        <taxon>Sordariomycetes</taxon>
        <taxon>Sordariomycetidae</taxon>
        <taxon>Sordariales</taxon>
        <taxon>Sordariaceae</taxon>
        <taxon>Neurospora</taxon>
    </lineage>
</organism>
<dbReference type="SUPFAM" id="SSF51197">
    <property type="entry name" value="Clavaminate synthase-like"/>
    <property type="match status" value="1"/>
</dbReference>
<dbReference type="PANTHER" id="PTHR40470">
    <property type="entry name" value="PHYTANOYL-COA DIOXYGENASE FAMILY PROTEIN (AFU_ORTHOLOGUE AFUA_2G15850)"/>
    <property type="match status" value="1"/>
</dbReference>
<evidence type="ECO:0000313" key="1">
    <source>
        <dbReference type="EMBL" id="KAK3342535.1"/>
    </source>
</evidence>
<reference evidence="1" key="2">
    <citation type="submission" date="2023-06" db="EMBL/GenBank/DDBJ databases">
        <authorList>
            <consortium name="Lawrence Berkeley National Laboratory"/>
            <person name="Haridas S."/>
            <person name="Hensen N."/>
            <person name="Bonometti L."/>
            <person name="Westerberg I."/>
            <person name="Brannstrom I.O."/>
            <person name="Guillou S."/>
            <person name="Cros-Aarteil S."/>
            <person name="Calhoun S."/>
            <person name="Kuo A."/>
            <person name="Mondo S."/>
            <person name="Pangilinan J."/>
            <person name="Riley R."/>
            <person name="Labutti K."/>
            <person name="Andreopoulos B."/>
            <person name="Lipzen A."/>
            <person name="Chen C."/>
            <person name="Yanf M."/>
            <person name="Daum C."/>
            <person name="Ng V."/>
            <person name="Clum A."/>
            <person name="Steindorff A."/>
            <person name="Ohm R."/>
            <person name="Martin F."/>
            <person name="Silar P."/>
            <person name="Natvig D."/>
            <person name="Lalanne C."/>
            <person name="Gautier V."/>
            <person name="Ament-Velasquez S.L."/>
            <person name="Kruys A."/>
            <person name="Hutchinson M.I."/>
            <person name="Powell A.J."/>
            <person name="Barry K."/>
            <person name="Miller A.N."/>
            <person name="Grigoriev I.V."/>
            <person name="Debuchy R."/>
            <person name="Gladieux P."/>
            <person name="Thoren M.H."/>
            <person name="Johannesson H."/>
        </authorList>
    </citation>
    <scope>NUCLEOTIDE SEQUENCE</scope>
    <source>
        <strain evidence="1">CBS 560.94</strain>
    </source>
</reference>
<gene>
    <name evidence="1" type="ORF">B0H65DRAFT_222576</name>
</gene>
<sequence>MTEPTTYPSPLLRSLQENGFVVIRSLLNPLELSTLRSAATAATALARSGSWPYIRTVGKQFPPWPSSPPADGSGIWGVQHLLHPDLPLPKESKDAFLKLYFSPSILAIAKQLLPQGTTDDDLVMELFNMLVRPDREFALSWHRDDIPATCSAAEEKERLVPATEPRYHTQWNLSLVDNDTSLILVPKSHTRPRTDAERAADLFEPNMPGQLVVELNAGDVAFYDNNILHRGVYSSKKERTTLHGSVGHVNGAQSGKRARNVLQHGVGEWVERCDFSALGERGEEARERAEGMRSRLVRMGAENRDVGFSLDG</sequence>
<dbReference type="Proteomes" id="UP001278500">
    <property type="component" value="Unassembled WGS sequence"/>
</dbReference>
<dbReference type="InterPro" id="IPR008775">
    <property type="entry name" value="Phytyl_CoA_dOase-like"/>
</dbReference>
<evidence type="ECO:0000313" key="2">
    <source>
        <dbReference type="Proteomes" id="UP001278500"/>
    </source>
</evidence>
<dbReference type="Pfam" id="PF05721">
    <property type="entry name" value="PhyH"/>
    <property type="match status" value="1"/>
</dbReference>
<dbReference type="AlphaFoldDB" id="A0AAE0MQ98"/>
<accession>A0AAE0MQ98</accession>
<evidence type="ECO:0008006" key="3">
    <source>
        <dbReference type="Google" id="ProtNLM"/>
    </source>
</evidence>